<reference evidence="2" key="1">
    <citation type="journal article" date="2009" name="Science">
        <title>The B73 maize genome: complexity, diversity, and dynamics.</title>
        <authorList>
            <person name="Schnable P.S."/>
            <person name="Ware D."/>
            <person name="Fulton R.S."/>
            <person name="Stein J.C."/>
            <person name="Wei F."/>
            <person name="Pasternak S."/>
            <person name="Liang C."/>
            <person name="Zhang J."/>
            <person name="Fulton L."/>
            <person name="Graves T.A."/>
            <person name="Minx P."/>
            <person name="Reily A.D."/>
            <person name="Courtney L."/>
            <person name="Kruchowski S.S."/>
            <person name="Tomlinson C."/>
            <person name="Strong C."/>
            <person name="Delehaunty K."/>
            <person name="Fronick C."/>
            <person name="Courtney B."/>
            <person name="Rock S.M."/>
            <person name="Belter E."/>
            <person name="Du F."/>
            <person name="Kim K."/>
            <person name="Abbott R.M."/>
            <person name="Cotton M."/>
            <person name="Levy A."/>
            <person name="Marchetto P."/>
            <person name="Ochoa K."/>
            <person name="Jackson S.M."/>
            <person name="Gillam B."/>
            <person name="Chen W."/>
            <person name="Yan L."/>
            <person name="Higginbotham J."/>
            <person name="Cardenas M."/>
            <person name="Waligorski J."/>
            <person name="Applebaum E."/>
            <person name="Phelps L."/>
            <person name="Falcone J."/>
            <person name="Kanchi K."/>
            <person name="Thane T."/>
            <person name="Scimone A."/>
            <person name="Thane N."/>
            <person name="Henke J."/>
            <person name="Wang T."/>
            <person name="Ruppert J."/>
            <person name="Shah N."/>
            <person name="Rotter K."/>
            <person name="Hodges J."/>
            <person name="Ingenthron E."/>
            <person name="Cordes M."/>
            <person name="Kohlberg S."/>
            <person name="Sgro J."/>
            <person name="Delgado B."/>
            <person name="Mead K."/>
            <person name="Chinwalla A."/>
            <person name="Leonard S."/>
            <person name="Crouse K."/>
            <person name="Collura K."/>
            <person name="Kudrna D."/>
            <person name="Currie J."/>
            <person name="He R."/>
            <person name="Angelova A."/>
            <person name="Rajasekar S."/>
            <person name="Mueller T."/>
            <person name="Lomeli R."/>
            <person name="Scara G."/>
            <person name="Ko A."/>
            <person name="Delaney K."/>
            <person name="Wissotski M."/>
            <person name="Lopez G."/>
            <person name="Campos D."/>
            <person name="Braidotti M."/>
            <person name="Ashley E."/>
            <person name="Golser W."/>
            <person name="Kim H."/>
            <person name="Lee S."/>
            <person name="Lin J."/>
            <person name="Dujmic Z."/>
            <person name="Kim W."/>
            <person name="Talag J."/>
            <person name="Zuccolo A."/>
            <person name="Fan C."/>
            <person name="Sebastian A."/>
            <person name="Kramer M."/>
            <person name="Spiegel L."/>
            <person name="Nascimento L."/>
            <person name="Zutavern T."/>
            <person name="Miller B."/>
            <person name="Ambroise C."/>
            <person name="Muller S."/>
            <person name="Spooner W."/>
            <person name="Narechania A."/>
            <person name="Ren L."/>
            <person name="Wei S."/>
            <person name="Kumari S."/>
            <person name="Faga B."/>
            <person name="Levy M.J."/>
            <person name="McMahan L."/>
            <person name="Van Buren P."/>
            <person name="Vaughn M.W."/>
            <person name="Ying K."/>
            <person name="Yeh C.-T."/>
            <person name="Emrich S.J."/>
            <person name="Jia Y."/>
            <person name="Kalyanaraman A."/>
            <person name="Hsia A.-P."/>
            <person name="Barbazuk W.B."/>
            <person name="Baucom R.S."/>
            <person name="Brutnell T.P."/>
            <person name="Carpita N.C."/>
            <person name="Chaparro C."/>
            <person name="Chia J.-M."/>
            <person name="Deragon J.-M."/>
            <person name="Estill J.C."/>
            <person name="Fu Y."/>
            <person name="Jeddeloh J.A."/>
            <person name="Han Y."/>
            <person name="Lee H."/>
            <person name="Li P."/>
            <person name="Lisch D.R."/>
            <person name="Liu S."/>
            <person name="Liu Z."/>
            <person name="Nagel D.H."/>
            <person name="McCann M.C."/>
            <person name="SanMiguel P."/>
            <person name="Myers A.M."/>
            <person name="Nettleton D."/>
            <person name="Nguyen J."/>
            <person name="Penning B.W."/>
            <person name="Ponnala L."/>
            <person name="Schneider K.L."/>
            <person name="Schwartz D.C."/>
            <person name="Sharma A."/>
            <person name="Soderlund C."/>
            <person name="Springer N.M."/>
            <person name="Sun Q."/>
            <person name="Wang H."/>
            <person name="Waterman M."/>
            <person name="Westerman R."/>
            <person name="Wolfgruber T.K."/>
            <person name="Yang L."/>
            <person name="Yu Y."/>
            <person name="Zhang L."/>
            <person name="Zhou S."/>
            <person name="Zhu Q."/>
            <person name="Bennetzen J.L."/>
            <person name="Dawe R.K."/>
            <person name="Jiang J."/>
            <person name="Jiang N."/>
            <person name="Presting G.G."/>
            <person name="Wessler S.R."/>
            <person name="Aluru S."/>
            <person name="Martienssen R.A."/>
            <person name="Clifton S.W."/>
            <person name="McCombie W.R."/>
            <person name="Wing R.A."/>
            <person name="Wilson R.K."/>
        </authorList>
    </citation>
    <scope>NUCLEOTIDE SEQUENCE [LARGE SCALE GENOMIC DNA]</scope>
    <source>
        <strain evidence="2">cv. B73</strain>
    </source>
</reference>
<organism evidence="1 2">
    <name type="scientific">Zea mays</name>
    <name type="common">Maize</name>
    <dbReference type="NCBI Taxonomy" id="4577"/>
    <lineage>
        <taxon>Eukaryota</taxon>
        <taxon>Viridiplantae</taxon>
        <taxon>Streptophyta</taxon>
        <taxon>Embryophyta</taxon>
        <taxon>Tracheophyta</taxon>
        <taxon>Spermatophyta</taxon>
        <taxon>Magnoliopsida</taxon>
        <taxon>Liliopsida</taxon>
        <taxon>Poales</taxon>
        <taxon>Poaceae</taxon>
        <taxon>PACMAD clade</taxon>
        <taxon>Panicoideae</taxon>
        <taxon>Andropogonodae</taxon>
        <taxon>Andropogoneae</taxon>
        <taxon>Tripsacinae</taxon>
        <taxon>Zea</taxon>
    </lineage>
</organism>
<dbReference type="InParanoid" id="A0A804PGV9"/>
<accession>A0A804PGV9</accession>
<dbReference type="AlphaFoldDB" id="A0A804PGV9"/>
<dbReference type="EnsemblPlants" id="Zm00001eb238190_T001">
    <property type="protein sequence ID" value="Zm00001eb238190_P001"/>
    <property type="gene ID" value="Zm00001eb238190"/>
</dbReference>
<reference evidence="1" key="3">
    <citation type="submission" date="2021-05" db="UniProtKB">
        <authorList>
            <consortium name="EnsemblPlants"/>
        </authorList>
    </citation>
    <scope>IDENTIFICATION</scope>
    <source>
        <strain evidence="1">cv. B73</strain>
    </source>
</reference>
<evidence type="ECO:0000313" key="2">
    <source>
        <dbReference type="Proteomes" id="UP000007305"/>
    </source>
</evidence>
<reference evidence="1" key="2">
    <citation type="submission" date="2019-07" db="EMBL/GenBank/DDBJ databases">
        <authorList>
            <person name="Seetharam A."/>
            <person name="Woodhouse M."/>
            <person name="Cannon E."/>
        </authorList>
    </citation>
    <scope>NUCLEOTIDE SEQUENCE [LARGE SCALE GENOMIC DNA]</scope>
    <source>
        <strain evidence="1">cv. B73</strain>
    </source>
</reference>
<dbReference type="Gramene" id="Zm00001eb238190_T001">
    <property type="protein sequence ID" value="Zm00001eb238190_P001"/>
    <property type="gene ID" value="Zm00001eb238190"/>
</dbReference>
<protein>
    <submittedName>
        <fullName evidence="1">Uncharacterized protein</fullName>
    </submittedName>
</protein>
<keyword evidence="2" id="KW-1185">Reference proteome</keyword>
<dbReference type="Proteomes" id="UP000007305">
    <property type="component" value="Chromosome 5"/>
</dbReference>
<evidence type="ECO:0000313" key="1">
    <source>
        <dbReference type="EnsemblPlants" id="Zm00001eb238190_P001"/>
    </source>
</evidence>
<proteinExistence type="predicted"/>
<name>A0A804PGV9_MAIZE</name>
<sequence>MQGCRGRHQRHPPAIPADCLACPSILLPTPPSILARALRTHSIHASLQQQTPIPVVALASLLFVASASASTPLFDAFAADSDFWCTLFSTARARAALAMASTGTRHHSSYLSGWARDPCVAFSTPSVSTSSDSGSIVNDLESIGVTQMEDRM</sequence>